<dbReference type="SMART" id="SM00634">
    <property type="entry name" value="BID_1"/>
    <property type="match status" value="2"/>
</dbReference>
<dbReference type="SUPFAM" id="SSF49373">
    <property type="entry name" value="Invasin/intimin cell-adhesion fragments"/>
    <property type="match status" value="2"/>
</dbReference>
<evidence type="ECO:0000313" key="5">
    <source>
        <dbReference type="Proteomes" id="UP000256478"/>
    </source>
</evidence>
<dbReference type="EMBL" id="QUOU01000001">
    <property type="protein sequence ID" value="REL26389.1"/>
    <property type="molecule type" value="Genomic_DNA"/>
</dbReference>
<comment type="similarity">
    <text evidence="1">Belongs to the intimin/invasin family.</text>
</comment>
<dbReference type="AlphaFoldDB" id="A0A3E0TPB2"/>
<dbReference type="PROSITE" id="PS51257">
    <property type="entry name" value="PROKAR_LIPOPROTEIN"/>
    <property type="match status" value="1"/>
</dbReference>
<proteinExistence type="inferred from homology"/>
<feature type="region of interest" description="Disordered" evidence="2">
    <location>
        <begin position="25"/>
        <end position="44"/>
    </location>
</feature>
<protein>
    <recommendedName>
        <fullName evidence="3">Big-1 domain-containing protein</fullName>
    </recommendedName>
</protein>
<dbReference type="InterPro" id="IPR013783">
    <property type="entry name" value="Ig-like_fold"/>
</dbReference>
<reference evidence="4 5" key="1">
    <citation type="submission" date="2018-08" db="EMBL/GenBank/DDBJ databases">
        <title>Thalassotalea euphylliae genome.</title>
        <authorList>
            <person name="Summers S."/>
            <person name="Rice S.A."/>
            <person name="Freckelton M.L."/>
            <person name="Nedved B.T."/>
            <person name="Hadfield M.G."/>
        </authorList>
    </citation>
    <scope>NUCLEOTIDE SEQUENCE [LARGE SCALE GENOMIC DNA]</scope>
    <source>
        <strain evidence="4 5">H1</strain>
    </source>
</reference>
<feature type="region of interest" description="Disordered" evidence="2">
    <location>
        <begin position="633"/>
        <end position="654"/>
    </location>
</feature>
<evidence type="ECO:0000259" key="3">
    <source>
        <dbReference type="PROSITE" id="PS51127"/>
    </source>
</evidence>
<feature type="compositionally biased region" description="Low complexity" evidence="2">
    <location>
        <begin position="28"/>
        <end position="44"/>
    </location>
</feature>
<comment type="caution">
    <text evidence="4">The sequence shown here is derived from an EMBL/GenBank/DDBJ whole genome shotgun (WGS) entry which is preliminary data.</text>
</comment>
<evidence type="ECO:0000256" key="1">
    <source>
        <dbReference type="ARBA" id="ARBA00010116"/>
    </source>
</evidence>
<evidence type="ECO:0000256" key="2">
    <source>
        <dbReference type="SAM" id="MobiDB-lite"/>
    </source>
</evidence>
<dbReference type="OrthoDB" id="5522233at2"/>
<sequence length="821" mass="83507">MELFRRLSFAMALLTLVGCGGGDGGLSSEGNPDSGNNGSNSDTTLSISISTTDISSQNPATVSATLLTGSTPVSGQVVTFTTTLGVLSPQSGTALTNAEGIATITLTAGDSRGAGTVTAQVEEFNVTDTVSFTTQGDDSGSVGDISITLRLVDADGNETDTITAASPGRIIADVNGITSPVIVDFSTVDNIGQIPVAKAVTDDSNQASVDIFAGSEVGAGIVTVSIDADDIDASADILVIVGATDVRMGSGDPFVEGQAELSLAQISAGGTTAVSVHVVDDDGQPFNETIDVQFSSGCSSLSTPTATLSSPVPTLNGVATSIYLARGCVGDDTINVTANAGGVNLTAIATVNVLPADVGSIKFESATPENIAILGTGNDESSTVVFQVLDTNGNPVNNQLVNFSLNTETGGVELIPESATTDINGQVQTVVNSGTVATTVRVKAAIDGSSPEIATQSSLLVVSTGIPDQDSMSLSASSLNPEAWQFDGEELAGVQVNILMADAFNNPVPDGTAVNFTTEGGSIDPSCVTQNGGCSVTWRGQQPRPEGELLTSEVCYLDDFTNIPRSCANTVNTLGQKFGGRATILATAIGEESFPDLNGNGRFDASEMSSFVGGTDVSGEVFDVKEAFVDHNEDGVYNPGEPGGNNTNNSGAQEEFVDFNSDGSFTQNDRLYNGVLCSVPAHAGCSTDKQSVNVRSSLVLVMSGSDPYFSVASPNFGAAEPDGSREISIGVEAIASVGVIIADLHNQPMPAGTTITFNVTGDASLIGQSSFTMSSTNRNGGLAYGANIKAGEEPGGAQLDISIETPNGVGHVLPITINITP</sequence>
<dbReference type="Proteomes" id="UP000256478">
    <property type="component" value="Unassembled WGS sequence"/>
</dbReference>
<dbReference type="InterPro" id="IPR003344">
    <property type="entry name" value="Big_1_dom"/>
</dbReference>
<dbReference type="PROSITE" id="PS51127">
    <property type="entry name" value="BIG1"/>
    <property type="match status" value="1"/>
</dbReference>
<accession>A0A3E0TPB2</accession>
<dbReference type="RefSeq" id="WP_116007506.1">
    <property type="nucleotide sequence ID" value="NZ_QUOU01000001.1"/>
</dbReference>
<dbReference type="Gene3D" id="2.60.40.10">
    <property type="entry name" value="Immunoglobulins"/>
    <property type="match status" value="3"/>
</dbReference>
<feature type="compositionally biased region" description="Low complexity" evidence="2">
    <location>
        <begin position="638"/>
        <end position="651"/>
    </location>
</feature>
<organism evidence="4 5">
    <name type="scientific">Thalassotalea euphylliae</name>
    <dbReference type="NCBI Taxonomy" id="1655234"/>
    <lineage>
        <taxon>Bacteria</taxon>
        <taxon>Pseudomonadati</taxon>
        <taxon>Pseudomonadota</taxon>
        <taxon>Gammaproteobacteria</taxon>
        <taxon>Alteromonadales</taxon>
        <taxon>Colwelliaceae</taxon>
        <taxon>Thalassotalea</taxon>
    </lineage>
</organism>
<feature type="domain" description="Big-1" evidence="3">
    <location>
        <begin position="44"/>
        <end position="133"/>
    </location>
</feature>
<gene>
    <name evidence="4" type="ORF">DXX93_07225</name>
</gene>
<dbReference type="InterPro" id="IPR008964">
    <property type="entry name" value="Invasin/intimin_cell_adhesion"/>
</dbReference>
<evidence type="ECO:0000313" key="4">
    <source>
        <dbReference type="EMBL" id="REL26389.1"/>
    </source>
</evidence>
<name>A0A3E0TPB2_9GAMM</name>